<name>A0ABY7DAW4_9BASI</name>
<keyword evidence="2" id="KW-1185">Reference proteome</keyword>
<dbReference type="GeneID" id="77805641"/>
<dbReference type="PANTHER" id="PTHR33069:SF3">
    <property type="entry name" value="DYNEIN HEAVY CHAIN TAIL DOMAIN-CONTAINING PROTEIN"/>
    <property type="match status" value="1"/>
</dbReference>
<accession>A0ABY7DAW4</accession>
<evidence type="ECO:0000313" key="2">
    <source>
        <dbReference type="Proteomes" id="UP001164743"/>
    </source>
</evidence>
<organism evidence="1 2">
    <name type="scientific">Puccinia triticina</name>
    <dbReference type="NCBI Taxonomy" id="208348"/>
    <lineage>
        <taxon>Eukaryota</taxon>
        <taxon>Fungi</taxon>
        <taxon>Dikarya</taxon>
        <taxon>Basidiomycota</taxon>
        <taxon>Pucciniomycotina</taxon>
        <taxon>Pucciniomycetes</taxon>
        <taxon>Pucciniales</taxon>
        <taxon>Pucciniaceae</taxon>
        <taxon>Puccinia</taxon>
    </lineage>
</organism>
<sequence length="150" mass="16728">MLDSSGDPANNLADYWQERSTREALDLVVEGFSRLISQSEVDRIGIDIIQEISSGGTFSALSIHQINSQEDLLHRLHSHLLPLLNNQINTLSLLLIPSGLWKEPARTIKLILQTQTEFQDTIDQFKSIITTVCRGITSEKGEPKTSTSKV</sequence>
<protein>
    <submittedName>
        <fullName evidence="1">Uncharacterized protein</fullName>
    </submittedName>
</protein>
<dbReference type="Proteomes" id="UP001164743">
    <property type="component" value="Chromosome 18A"/>
</dbReference>
<dbReference type="RefSeq" id="XP_053028725.1">
    <property type="nucleotide sequence ID" value="XM_053164746.1"/>
</dbReference>
<evidence type="ECO:0000313" key="1">
    <source>
        <dbReference type="EMBL" id="WAQ93170.1"/>
    </source>
</evidence>
<proteinExistence type="predicted"/>
<dbReference type="PANTHER" id="PTHR33069">
    <property type="entry name" value="CHROMOSOME 7, WHOLE GENOME SHOTGUN SEQUENCE-RELATED"/>
    <property type="match status" value="1"/>
</dbReference>
<gene>
    <name evidence="1" type="ORF">PtA15_18A228</name>
</gene>
<reference evidence="1" key="1">
    <citation type="submission" date="2022-10" db="EMBL/GenBank/DDBJ databases">
        <title>Puccinia triticina Genome sequencing and assembly.</title>
        <authorList>
            <person name="Li C."/>
        </authorList>
    </citation>
    <scope>NUCLEOTIDE SEQUENCE</scope>
    <source>
        <strain evidence="1">Pt15</strain>
    </source>
</reference>
<dbReference type="EMBL" id="CP110438">
    <property type="protein sequence ID" value="WAQ93170.1"/>
    <property type="molecule type" value="Genomic_DNA"/>
</dbReference>